<dbReference type="NCBIfam" id="NF011080">
    <property type="entry name" value="PRK14508.1-3"/>
    <property type="match status" value="1"/>
</dbReference>
<evidence type="ECO:0000256" key="1">
    <source>
        <dbReference type="ARBA" id="ARBA00000439"/>
    </source>
</evidence>
<dbReference type="InterPro" id="IPR013783">
    <property type="entry name" value="Ig-like_fold"/>
</dbReference>
<evidence type="ECO:0000256" key="8">
    <source>
        <dbReference type="ARBA" id="ARBA00031423"/>
    </source>
</evidence>
<accession>L0F8X0</accession>
<dbReference type="Pfam" id="PF02446">
    <property type="entry name" value="Glyco_hydro_77"/>
    <property type="match status" value="1"/>
</dbReference>
<dbReference type="CDD" id="cd11338">
    <property type="entry name" value="AmyAc_CMD"/>
    <property type="match status" value="1"/>
</dbReference>
<protein>
    <recommendedName>
        <fullName evidence="4 10">4-alpha-glucanotransferase</fullName>
        <ecNumber evidence="3 10">2.4.1.25</ecNumber>
    </recommendedName>
    <alternativeName>
        <fullName evidence="8 10">Amylomaltase</fullName>
    </alternativeName>
    <alternativeName>
        <fullName evidence="9 10">Disproportionating enzyme</fullName>
    </alternativeName>
</protein>
<dbReference type="PANTHER" id="PTHR32438:SF5">
    <property type="entry name" value="4-ALPHA-GLUCANOTRANSFERASE DPE1, CHLOROPLASTIC_AMYLOPLASTIC"/>
    <property type="match status" value="1"/>
</dbReference>
<dbReference type="Gene3D" id="3.20.20.80">
    <property type="entry name" value="Glycosidases"/>
    <property type="match status" value="2"/>
</dbReference>
<dbReference type="Gene3D" id="2.60.40.10">
    <property type="entry name" value="Immunoglobulins"/>
    <property type="match status" value="1"/>
</dbReference>
<dbReference type="InterPro" id="IPR006047">
    <property type="entry name" value="GH13_cat_dom"/>
</dbReference>
<gene>
    <name evidence="12" type="ordered locus">Desdi_2209</name>
</gene>
<comment type="catalytic activity">
    <reaction evidence="1 10">
        <text>Transfers a segment of a (1-&gt;4)-alpha-D-glucan to a new position in an acceptor, which may be glucose or a (1-&gt;4)-alpha-D-glucan.</text>
        <dbReference type="EC" id="2.4.1.25"/>
    </reaction>
</comment>
<evidence type="ECO:0000256" key="2">
    <source>
        <dbReference type="ARBA" id="ARBA00005684"/>
    </source>
</evidence>
<dbReference type="GO" id="GO:0004134">
    <property type="term" value="F:4-alpha-glucanotransferase activity"/>
    <property type="evidence" value="ECO:0007669"/>
    <property type="project" value="UniProtKB-EC"/>
</dbReference>
<evidence type="ECO:0000256" key="5">
    <source>
        <dbReference type="ARBA" id="ARBA00022676"/>
    </source>
</evidence>
<dbReference type="CDD" id="cd02857">
    <property type="entry name" value="E_set_CDase_PDE_N"/>
    <property type="match status" value="1"/>
</dbReference>
<evidence type="ECO:0000313" key="12">
    <source>
        <dbReference type="EMBL" id="AGA69642.1"/>
    </source>
</evidence>
<dbReference type="InterPro" id="IPR017853">
    <property type="entry name" value="GH"/>
</dbReference>
<dbReference type="NCBIfam" id="NF011083">
    <property type="entry name" value="PRK14510.1-2"/>
    <property type="match status" value="1"/>
</dbReference>
<dbReference type="InterPro" id="IPR004185">
    <property type="entry name" value="Glyco_hydro_13_lg-like_dom"/>
</dbReference>
<evidence type="ECO:0000313" key="13">
    <source>
        <dbReference type="Proteomes" id="UP000010797"/>
    </source>
</evidence>
<evidence type="ECO:0000256" key="3">
    <source>
        <dbReference type="ARBA" id="ARBA00012560"/>
    </source>
</evidence>
<dbReference type="SMART" id="SM00642">
    <property type="entry name" value="Aamy"/>
    <property type="match status" value="1"/>
</dbReference>
<dbReference type="InterPro" id="IPR045857">
    <property type="entry name" value="O16G_dom_2"/>
</dbReference>
<dbReference type="SUPFAM" id="SSF51445">
    <property type="entry name" value="(Trans)glycosidases"/>
    <property type="match status" value="2"/>
</dbReference>
<reference evidence="13" key="1">
    <citation type="submission" date="2012-02" db="EMBL/GenBank/DDBJ databases">
        <title>Complete sequence of Desulfitobacterium dichloroeliminans LMG P-21439.</title>
        <authorList>
            <person name="Lucas S."/>
            <person name="Han J."/>
            <person name="Lapidus A."/>
            <person name="Cheng J.-F."/>
            <person name="Goodwin L."/>
            <person name="Pitluck S."/>
            <person name="Peters L."/>
            <person name="Ovchinnikova G."/>
            <person name="Teshima H."/>
            <person name="Detter J.C."/>
            <person name="Han C."/>
            <person name="Tapia R."/>
            <person name="Land M."/>
            <person name="Hauser L."/>
            <person name="Kyrpides N."/>
            <person name="Ivanova N."/>
            <person name="Pagani I."/>
            <person name="Kruse T."/>
            <person name="de Vos W.M."/>
            <person name="Boon N."/>
            <person name="Smidt H."/>
            <person name="Woyke T."/>
        </authorList>
    </citation>
    <scope>NUCLEOTIDE SEQUENCE [LARGE SCALE GENOMIC DNA]</scope>
    <source>
        <strain evidence="13">LMG P-21439 / DCA1</strain>
    </source>
</reference>
<dbReference type="AlphaFoldDB" id="L0F8X0"/>
<keyword evidence="5 10" id="KW-0328">Glycosyltransferase</keyword>
<dbReference type="HOGENOM" id="CLU_007997_2_0_9"/>
<dbReference type="InterPro" id="IPR013780">
    <property type="entry name" value="Glyco_hydro_b"/>
</dbReference>
<dbReference type="Gene3D" id="3.90.400.10">
    <property type="entry name" value="Oligo-1,6-glucosidase, Domain 2"/>
    <property type="match status" value="1"/>
</dbReference>
<keyword evidence="7 10" id="KW-0119">Carbohydrate metabolism</keyword>
<proteinExistence type="inferred from homology"/>
<evidence type="ECO:0000259" key="11">
    <source>
        <dbReference type="SMART" id="SM00642"/>
    </source>
</evidence>
<evidence type="ECO:0000256" key="9">
    <source>
        <dbReference type="ARBA" id="ARBA00031501"/>
    </source>
</evidence>
<name>L0F8X0_DESDL</name>
<evidence type="ECO:0000256" key="7">
    <source>
        <dbReference type="ARBA" id="ARBA00023277"/>
    </source>
</evidence>
<evidence type="ECO:0000256" key="4">
    <source>
        <dbReference type="ARBA" id="ARBA00020295"/>
    </source>
</evidence>
<dbReference type="EMBL" id="CP003344">
    <property type="protein sequence ID" value="AGA69642.1"/>
    <property type="molecule type" value="Genomic_DNA"/>
</dbReference>
<dbReference type="NCBIfam" id="TIGR00217">
    <property type="entry name" value="malQ"/>
    <property type="match status" value="1"/>
</dbReference>
<dbReference type="Pfam" id="PF00128">
    <property type="entry name" value="Alpha-amylase"/>
    <property type="match status" value="1"/>
</dbReference>
<dbReference type="Gene3D" id="2.60.40.1180">
    <property type="entry name" value="Golgi alpha-mannosidase II"/>
    <property type="match status" value="1"/>
</dbReference>
<evidence type="ECO:0000256" key="10">
    <source>
        <dbReference type="RuleBase" id="RU361207"/>
    </source>
</evidence>
<dbReference type="KEGG" id="ddl:Desdi_2209"/>
<dbReference type="eggNOG" id="COG3280">
    <property type="taxonomic scope" value="Bacteria"/>
</dbReference>
<sequence>MEVQAYHHSHSEFFRNPFGAAPRGSRIQLRIHLKGTEWIEECLLRLWEGGKEVLLPMVPSVETPSSFPEEGVTFQVDYRVPDEPGLVWYFFMFKVREEVYYYGNNENQLGGEGQIYDQEPPGYQITVYNPMCMPDWYTRGIMYQIYVDRFFDGIEGGKLNNLPPKALLHGDWHDTPFYIKNEKGEVLRWDFFGGNLLGVLKRLPYLKELGISIIYLNPIFAASSNHKYDTGDYLTIDPMYGDISIFDSLVKEARRLGISILLDGVFSHTGDDSIYFNRYGNYPSLGAYQSPDSPYYSWYKWQEEGVYSCWWGVKTLPEVNELDASYRNYIIHSPQGVLQTWMNRGIKGWRLDVADELPDEFIKEFRQVMKALDPEAVLIGEVWEDPTNKSSYGKLRQYFWGSELDGTMNYPFREIFLQFLLGDQNAYQLHQRIMNLYENYPRENFFGQMNLIGSHDRARILTLLGEAPAPEDLTVYEQEDYRLPPHHRWLATQRLKLFTLIQMSFPGVPCVYYGDEAGLEGYPDPYNRGTYPWGREDQEILHWVKRVLRYRQEYDVLQQGDFVSWPLEGDVYSFKRRGEKEEIITLVNRSSQWPRVIKIELEKDIQQVIDLFEGVVIYAKADLDIQTEERIEIEITLPPLTGKSLYCQKNFRDPFFKKEIMTRSCGVLLSISSLPSAWGIGDFGNEAYDFVNFLAEGGQRIWQVLPLNPLDQGDSPYQSESAFAGNPLYISIDSLIQSELLKEEEARREYEDSVEQYLEADEGDGFTRVKAYKDNLLRLAYRRFKHVMSQGESDDKEYLNPSNFEAFIQTNQVWLQDYAYFKCLKLKHQGLAWNKWEEKFCLRDSEAIEVLTKEMAEEINVTYFIQYTFAYQWEKLKRYANTKGLTIMGDMPIFVGYDSSDVWANQEFFNLDEENIPRGTAGVPPDYFSPTGQNWGNPLYDWDTLAKMDYVWWKERLRQGLQRFDVLRLDHFRGFEAYWEIPRGANSAEQGRWLKGPGKRFFECLSREFGSLPLIAEDLGTITSEVKVLKGIFGFPGMKVMQFSPMGEEVTVQKCSQGHNDHKCIYYSGTHDNDTLLGWFLSQGYNTAQALKSVEVSIEELYKSQGTWVILPLQDILKLDSRARMNKPGTIAGNWNWRVEKMSLTQDVSAKLRSLAIRYNRLAGEPITETGVGSY</sequence>
<organism evidence="12 13">
    <name type="scientific">Desulfitobacterium dichloroeliminans (strain LMG P-21439 / DCA1)</name>
    <dbReference type="NCBI Taxonomy" id="871963"/>
    <lineage>
        <taxon>Bacteria</taxon>
        <taxon>Bacillati</taxon>
        <taxon>Bacillota</taxon>
        <taxon>Clostridia</taxon>
        <taxon>Eubacteriales</taxon>
        <taxon>Desulfitobacteriaceae</taxon>
        <taxon>Desulfitobacterium</taxon>
    </lineage>
</organism>
<dbReference type="GO" id="GO:0004553">
    <property type="term" value="F:hydrolase activity, hydrolyzing O-glycosyl compounds"/>
    <property type="evidence" value="ECO:0007669"/>
    <property type="project" value="InterPro"/>
</dbReference>
<dbReference type="Proteomes" id="UP000010797">
    <property type="component" value="Chromosome"/>
</dbReference>
<dbReference type="PANTHER" id="PTHR32438">
    <property type="entry name" value="4-ALPHA-GLUCANOTRANSFERASE DPE1, CHLOROPLASTIC/AMYLOPLASTIC"/>
    <property type="match status" value="1"/>
</dbReference>
<dbReference type="eggNOG" id="COG1640">
    <property type="taxonomic scope" value="Bacteria"/>
</dbReference>
<dbReference type="GO" id="GO:0005975">
    <property type="term" value="P:carbohydrate metabolic process"/>
    <property type="evidence" value="ECO:0007669"/>
    <property type="project" value="InterPro"/>
</dbReference>
<keyword evidence="6 10" id="KW-0808">Transferase</keyword>
<dbReference type="eggNOG" id="COG0366">
    <property type="taxonomic scope" value="Bacteria"/>
</dbReference>
<dbReference type="InterPro" id="IPR003385">
    <property type="entry name" value="Glyco_hydro_77"/>
</dbReference>
<dbReference type="EC" id="2.4.1.25" evidence="3 10"/>
<comment type="similarity">
    <text evidence="2 10">Belongs to the disproportionating enzyme family.</text>
</comment>
<evidence type="ECO:0000256" key="6">
    <source>
        <dbReference type="ARBA" id="ARBA00022679"/>
    </source>
</evidence>
<feature type="domain" description="Glycosyl hydrolase family 13 catalytic" evidence="11">
    <location>
        <begin position="144"/>
        <end position="551"/>
    </location>
</feature>
<dbReference type="STRING" id="871963.Desdi_2209"/>
<keyword evidence="13" id="KW-1185">Reference proteome</keyword>